<keyword evidence="1" id="KW-0732">Signal</keyword>
<gene>
    <name evidence="3" type="ORF">A8950_3826</name>
</gene>
<keyword evidence="4" id="KW-1185">Reference proteome</keyword>
<feature type="signal peptide" evidence="1">
    <location>
        <begin position="1"/>
        <end position="27"/>
    </location>
</feature>
<dbReference type="InterPro" id="IPR006315">
    <property type="entry name" value="OM_autotransptr_brl_dom"/>
</dbReference>
<dbReference type="NCBIfam" id="TIGR01414">
    <property type="entry name" value="autotrans_barl"/>
    <property type="match status" value="1"/>
</dbReference>
<dbReference type="InterPro" id="IPR036709">
    <property type="entry name" value="Autotransporte_beta_dom_sf"/>
</dbReference>
<organism evidence="3 4">
    <name type="scientific">Dongia mobilis</name>
    <dbReference type="NCBI Taxonomy" id="578943"/>
    <lineage>
        <taxon>Bacteria</taxon>
        <taxon>Pseudomonadati</taxon>
        <taxon>Pseudomonadota</taxon>
        <taxon>Alphaproteobacteria</taxon>
        <taxon>Rhodospirillales</taxon>
        <taxon>Dongiaceae</taxon>
        <taxon>Dongia</taxon>
    </lineage>
</organism>
<dbReference type="PROSITE" id="PS51208">
    <property type="entry name" value="AUTOTRANSPORTER"/>
    <property type="match status" value="1"/>
</dbReference>
<evidence type="ECO:0000313" key="4">
    <source>
        <dbReference type="Proteomes" id="UP000295783"/>
    </source>
</evidence>
<dbReference type="SMART" id="SM00869">
    <property type="entry name" value="Autotransporter"/>
    <property type="match status" value="1"/>
</dbReference>
<accession>A0A4R6WH77</accession>
<protein>
    <submittedName>
        <fullName evidence="3">Outer membrane autotransporter protein</fullName>
    </submittedName>
</protein>
<feature type="chain" id="PRO_5020423683" evidence="1">
    <location>
        <begin position="28"/>
        <end position="318"/>
    </location>
</feature>
<dbReference type="Pfam" id="PF03797">
    <property type="entry name" value="Autotransporter"/>
    <property type="match status" value="1"/>
</dbReference>
<dbReference type="SUPFAM" id="SSF103515">
    <property type="entry name" value="Autotransporter"/>
    <property type="match status" value="1"/>
</dbReference>
<dbReference type="Gene3D" id="2.40.128.130">
    <property type="entry name" value="Autotransporter beta-domain"/>
    <property type="match status" value="1"/>
</dbReference>
<dbReference type="EMBL" id="SNYW01000014">
    <property type="protein sequence ID" value="TDQ77671.1"/>
    <property type="molecule type" value="Genomic_DNA"/>
</dbReference>
<name>A0A4R6WH77_9PROT</name>
<proteinExistence type="predicted"/>
<dbReference type="AlphaFoldDB" id="A0A4R6WH77"/>
<sequence length="318" mass="34781">MSMWARTFRVALATAVFTGAVSTLALANDEIEKKIRDEVSRRVNDAITKRIGDDVTSDIDGMPETGYSNSAWVTPSYTNITSDSDSLIEAAGSSFDSDLWTVPFGVDHRFGDNFFLGLSLAYATSSTDIDIDGSNIDSDFYADTYTVAPYAAYRFADYFFVSGMFSYAYTDGKSTMDDMPDEDADAQAYSGELALNAAAPVGDFILKGKAGWRYAYTELLENSTPEADDDSDVHTAVVSAEVGYNFDPIIPYVGLQYEHAWPENVPDAPEGDQDFLYVSAGVRSAVNDWFSVGAGFRAEVINDETNQIGGQLEFKARF</sequence>
<dbReference type="GO" id="GO:0019867">
    <property type="term" value="C:outer membrane"/>
    <property type="evidence" value="ECO:0007669"/>
    <property type="project" value="InterPro"/>
</dbReference>
<dbReference type="Proteomes" id="UP000295783">
    <property type="component" value="Unassembled WGS sequence"/>
</dbReference>
<dbReference type="InterPro" id="IPR005546">
    <property type="entry name" value="Autotransporte_beta"/>
</dbReference>
<evidence type="ECO:0000259" key="2">
    <source>
        <dbReference type="PROSITE" id="PS51208"/>
    </source>
</evidence>
<evidence type="ECO:0000256" key="1">
    <source>
        <dbReference type="SAM" id="SignalP"/>
    </source>
</evidence>
<feature type="domain" description="Autotransporter" evidence="2">
    <location>
        <begin position="64"/>
        <end position="318"/>
    </location>
</feature>
<comment type="caution">
    <text evidence="3">The sequence shown here is derived from an EMBL/GenBank/DDBJ whole genome shotgun (WGS) entry which is preliminary data.</text>
</comment>
<reference evidence="3 4" key="1">
    <citation type="submission" date="2019-03" db="EMBL/GenBank/DDBJ databases">
        <title>Genomic Encyclopedia of Type Strains, Phase III (KMG-III): the genomes of soil and plant-associated and newly described type strains.</title>
        <authorList>
            <person name="Whitman W."/>
        </authorList>
    </citation>
    <scope>NUCLEOTIDE SEQUENCE [LARGE SCALE GENOMIC DNA]</scope>
    <source>
        <strain evidence="3 4">CGMCC 1.7660</strain>
    </source>
</reference>
<evidence type="ECO:0000313" key="3">
    <source>
        <dbReference type="EMBL" id="TDQ77671.1"/>
    </source>
</evidence>